<protein>
    <submittedName>
        <fullName evidence="1">Uncharacterized protein</fullName>
    </submittedName>
</protein>
<name>X1G8J9_9ZZZZ</name>
<feature type="non-terminal residue" evidence="1">
    <location>
        <position position="1"/>
    </location>
</feature>
<dbReference type="EMBL" id="BARU01018189">
    <property type="protein sequence ID" value="GAH53537.1"/>
    <property type="molecule type" value="Genomic_DNA"/>
</dbReference>
<gene>
    <name evidence="1" type="ORF">S03H2_30084</name>
</gene>
<dbReference type="AlphaFoldDB" id="X1G8J9"/>
<sequence length="285" mass="34117">TKSLYHILNTYFHDQGYYMSRNRIRKDKYQEFKEKVSNIFENHLNNEDMEEIYNYFDLKTKTNKDASENASFFQDKIRIDEDEEFSNCFGYNFYDKKDHRKLNEAKEKTYSELLEETINISEIERNLKNLGDGFEFKQFISLVAEINELYYFHESDKKKYEKIQPENRKKLQKYLFSWILEQRQRFESNLSHDSISVADESNEICDADQGISIDNLFKEVFINGIDHGYFSAALNYLKENSNNDWYNIIKNYTLFQLEPGITQISSVQNGYRSWLNIPINQIVGC</sequence>
<evidence type="ECO:0000313" key="1">
    <source>
        <dbReference type="EMBL" id="GAH53537.1"/>
    </source>
</evidence>
<accession>X1G8J9</accession>
<organism evidence="1">
    <name type="scientific">marine sediment metagenome</name>
    <dbReference type="NCBI Taxonomy" id="412755"/>
    <lineage>
        <taxon>unclassified sequences</taxon>
        <taxon>metagenomes</taxon>
        <taxon>ecological metagenomes</taxon>
    </lineage>
</organism>
<reference evidence="1" key="1">
    <citation type="journal article" date="2014" name="Front. Microbiol.">
        <title>High frequency of phylogenetically diverse reductive dehalogenase-homologous genes in deep subseafloor sedimentary metagenomes.</title>
        <authorList>
            <person name="Kawai M."/>
            <person name="Futagami T."/>
            <person name="Toyoda A."/>
            <person name="Takaki Y."/>
            <person name="Nishi S."/>
            <person name="Hori S."/>
            <person name="Arai W."/>
            <person name="Tsubouchi T."/>
            <person name="Morono Y."/>
            <person name="Uchiyama I."/>
            <person name="Ito T."/>
            <person name="Fujiyama A."/>
            <person name="Inagaki F."/>
            <person name="Takami H."/>
        </authorList>
    </citation>
    <scope>NUCLEOTIDE SEQUENCE</scope>
    <source>
        <strain evidence="1">Expedition CK06-06</strain>
    </source>
</reference>
<comment type="caution">
    <text evidence="1">The sequence shown here is derived from an EMBL/GenBank/DDBJ whole genome shotgun (WGS) entry which is preliminary data.</text>
</comment>
<proteinExistence type="predicted"/>